<proteinExistence type="inferred from homology"/>
<evidence type="ECO:0000256" key="1">
    <source>
        <dbReference type="ARBA" id="ARBA00006190"/>
    </source>
</evidence>
<dbReference type="Proteomes" id="UP001642540">
    <property type="component" value="Unassembled WGS sequence"/>
</dbReference>
<comment type="caution">
    <text evidence="3">The sequence shown here is derived from an EMBL/GenBank/DDBJ whole genome shotgun (WGS) entry which is preliminary data.</text>
</comment>
<dbReference type="InterPro" id="IPR005024">
    <property type="entry name" value="Snf7_fam"/>
</dbReference>
<feature type="region of interest" description="Disordered" evidence="2">
    <location>
        <begin position="197"/>
        <end position="222"/>
    </location>
</feature>
<evidence type="ECO:0000313" key="5">
    <source>
        <dbReference type="Proteomes" id="UP001642540"/>
    </source>
</evidence>
<organism evidence="3 5">
    <name type="scientific">Orchesella dallaii</name>
    <dbReference type="NCBI Taxonomy" id="48710"/>
    <lineage>
        <taxon>Eukaryota</taxon>
        <taxon>Metazoa</taxon>
        <taxon>Ecdysozoa</taxon>
        <taxon>Arthropoda</taxon>
        <taxon>Hexapoda</taxon>
        <taxon>Collembola</taxon>
        <taxon>Entomobryomorpha</taxon>
        <taxon>Entomobryoidea</taxon>
        <taxon>Orchesellidae</taxon>
        <taxon>Orchesellinae</taxon>
        <taxon>Orchesella</taxon>
    </lineage>
</organism>
<keyword evidence="5" id="KW-1185">Reference proteome</keyword>
<evidence type="ECO:0000313" key="4">
    <source>
        <dbReference type="EMBL" id="CAL8129558.1"/>
    </source>
</evidence>
<dbReference type="Pfam" id="PF03357">
    <property type="entry name" value="Snf7"/>
    <property type="match status" value="1"/>
</dbReference>
<accession>A0ABP1RKJ4</accession>
<dbReference type="EMBL" id="CAXLJM020000078">
    <property type="protein sequence ID" value="CAL8129557.1"/>
    <property type="molecule type" value="Genomic_DNA"/>
</dbReference>
<dbReference type="PANTHER" id="PTHR10476">
    <property type="entry name" value="CHARGED MULTIVESICULAR BODY PROTEIN"/>
    <property type="match status" value="1"/>
</dbReference>
<evidence type="ECO:0000313" key="3">
    <source>
        <dbReference type="EMBL" id="CAL8129557.1"/>
    </source>
</evidence>
<protein>
    <recommendedName>
        <fullName evidence="6">Charged multivesicular body protein 3</fullName>
    </recommendedName>
</protein>
<evidence type="ECO:0000256" key="2">
    <source>
        <dbReference type="SAM" id="MobiDB-lite"/>
    </source>
</evidence>
<dbReference type="Gene3D" id="6.10.140.1230">
    <property type="match status" value="1"/>
</dbReference>
<gene>
    <name evidence="3" type="ORF">ODALV1_LOCUS23278</name>
    <name evidence="4" type="ORF">ODALV1_LOCUS23279</name>
</gene>
<evidence type="ECO:0008006" key="6">
    <source>
        <dbReference type="Google" id="ProtNLM"/>
    </source>
</evidence>
<name>A0ABP1RKJ4_9HEXA</name>
<comment type="similarity">
    <text evidence="1">Belongs to the SNF7 family.</text>
</comment>
<sequence>MGARLGKGSTPPDLKVQVAGWRNKIRRESMALDRQIYGIRREEEKIKASVKEAAKKGNNDLSRFYAKELIRSRQALSKINVSKANLSSILMHVQEQLAILRASGSLQKSTQVMQAVAALIQIPQLAHTMKELSKQMIKAGIMEEIINETVESLEYQEELEGAADGEIDEILWEITAGQIGRAPVVIMDGILTPYPSREYVDSDEEDGEEREKVQSGLEALRS</sequence>
<dbReference type="EMBL" id="CAXLJM020000078">
    <property type="protein sequence ID" value="CAL8129558.1"/>
    <property type="molecule type" value="Genomic_DNA"/>
</dbReference>
<reference evidence="3 5" key="1">
    <citation type="submission" date="2024-08" db="EMBL/GenBank/DDBJ databases">
        <authorList>
            <person name="Cucini C."/>
            <person name="Frati F."/>
        </authorList>
    </citation>
    <scope>NUCLEOTIDE SEQUENCE [LARGE SCALE GENOMIC DNA]</scope>
</reference>